<dbReference type="Gene3D" id="2.60.40.10">
    <property type="entry name" value="Immunoglobulins"/>
    <property type="match status" value="1"/>
</dbReference>
<dbReference type="OrthoDB" id="8673369at2"/>
<feature type="region of interest" description="Disordered" evidence="1">
    <location>
        <begin position="17"/>
        <end position="44"/>
    </location>
</feature>
<dbReference type="PANTHER" id="PTHR32208">
    <property type="entry name" value="SECRETED PROTEIN-RELATED"/>
    <property type="match status" value="1"/>
</dbReference>
<evidence type="ECO:0000313" key="4">
    <source>
        <dbReference type="Proteomes" id="UP000012179"/>
    </source>
</evidence>
<dbReference type="InterPro" id="IPR013783">
    <property type="entry name" value="Ig-like_fold"/>
</dbReference>
<dbReference type="CDD" id="cd02851">
    <property type="entry name" value="E_set_GO_C"/>
    <property type="match status" value="1"/>
</dbReference>
<dbReference type="Proteomes" id="UP000012179">
    <property type="component" value="Chromosome"/>
</dbReference>
<dbReference type="SUPFAM" id="SSF81296">
    <property type="entry name" value="E set domains"/>
    <property type="match status" value="1"/>
</dbReference>
<reference evidence="3 4" key="1">
    <citation type="journal article" date="2015" name="Int. J. Syst. Evol. Microbiol.">
        <title>Nitrosospira lacus sp. nov., a psychrotolerant, ammonia-oxidizing bacterium from sandy lake sediment.</title>
        <authorList>
            <person name="Urakawa H."/>
            <person name="Garcia J.C."/>
            <person name="Nielsen J.L."/>
            <person name="Le V.Q."/>
            <person name="Kozlowski J.A."/>
            <person name="Stein L.Y."/>
            <person name="Lim C.K."/>
            <person name="Pommerening-Roser A."/>
            <person name="Martens-Habbena W."/>
            <person name="Stahl D.A."/>
            <person name="Klotz M.G."/>
        </authorList>
    </citation>
    <scope>NUCLEOTIDE SEQUENCE [LARGE SCALE GENOMIC DNA]</scope>
    <source>
        <strain evidence="3 4">APG3</strain>
    </source>
</reference>
<dbReference type="EMBL" id="CP021106">
    <property type="protein sequence ID" value="ARO87881.1"/>
    <property type="molecule type" value="Genomic_DNA"/>
</dbReference>
<evidence type="ECO:0000313" key="3">
    <source>
        <dbReference type="EMBL" id="ARO87881.1"/>
    </source>
</evidence>
<dbReference type="KEGG" id="nlc:EBAPG3_008935"/>
<feature type="domain" description="Galactose oxidase-like Early set" evidence="2">
    <location>
        <begin position="119"/>
        <end position="205"/>
    </location>
</feature>
<keyword evidence="4" id="KW-1185">Reference proteome</keyword>
<dbReference type="Pfam" id="PF09118">
    <property type="entry name" value="GO-like_E_set"/>
    <property type="match status" value="1"/>
</dbReference>
<dbReference type="PANTHER" id="PTHR32208:SF21">
    <property type="entry name" value="LOW QUALITY PROTEIN: ALDEHYDE OXIDASE GLOX-LIKE"/>
    <property type="match status" value="1"/>
</dbReference>
<name>A0A1W6SQ11_9PROT</name>
<protein>
    <recommendedName>
        <fullName evidence="2">Galactose oxidase-like Early set domain-containing protein</fullName>
    </recommendedName>
</protein>
<organism evidence="3 4">
    <name type="scientific">Nitrosospira lacus</name>
    <dbReference type="NCBI Taxonomy" id="1288494"/>
    <lineage>
        <taxon>Bacteria</taxon>
        <taxon>Pseudomonadati</taxon>
        <taxon>Pseudomonadota</taxon>
        <taxon>Betaproteobacteria</taxon>
        <taxon>Nitrosomonadales</taxon>
        <taxon>Nitrosomonadaceae</taxon>
        <taxon>Nitrosospira</taxon>
    </lineage>
</organism>
<evidence type="ECO:0000259" key="2">
    <source>
        <dbReference type="Pfam" id="PF09118"/>
    </source>
</evidence>
<dbReference type="InterPro" id="IPR015202">
    <property type="entry name" value="GO-like_E_set"/>
</dbReference>
<proteinExistence type="predicted"/>
<dbReference type="eggNOG" id="COG3055">
    <property type="taxonomic scope" value="Bacteria"/>
</dbReference>
<sequence>MGAYRGYEFRPNKCQCRGATHGQDTHHRRSQQWSEMVTHPGARNRDLRSGCEYLDARRPAKLSPPVPLGVHSAAGWKSSGSGRRCPRHDGPRPAFGGALLARLSKSGCAPGDSECAPCSVTYASAFVIETPQAADINAVVLIAPISVTHPTDAGQRYIKLPIGSRTASTLETQAPAHGNIAPPGSYMLFVVDNQGVPSEARFVAIS</sequence>
<accession>A0A1W6SQ11</accession>
<gene>
    <name evidence="3" type="ORF">EBAPG3_008935</name>
</gene>
<dbReference type="AlphaFoldDB" id="A0A1W6SQ11"/>
<dbReference type="InterPro" id="IPR014756">
    <property type="entry name" value="Ig_E-set"/>
</dbReference>
<evidence type="ECO:0000256" key="1">
    <source>
        <dbReference type="SAM" id="MobiDB-lite"/>
    </source>
</evidence>